<dbReference type="GeneID" id="7445971"/>
<protein>
    <submittedName>
        <fullName evidence="3">Uncharacterized protein</fullName>
    </submittedName>
</protein>
<dbReference type="RefSeq" id="XP_002291483.1">
    <property type="nucleotide sequence ID" value="XM_002291447.1"/>
</dbReference>
<dbReference type="HOGENOM" id="CLU_591227_0_0_1"/>
<feature type="region of interest" description="Disordered" evidence="1">
    <location>
        <begin position="354"/>
        <end position="436"/>
    </location>
</feature>
<organism evidence="3 4">
    <name type="scientific">Thalassiosira pseudonana</name>
    <name type="common">Marine diatom</name>
    <name type="synonym">Cyclotella nana</name>
    <dbReference type="NCBI Taxonomy" id="35128"/>
    <lineage>
        <taxon>Eukaryota</taxon>
        <taxon>Sar</taxon>
        <taxon>Stramenopiles</taxon>
        <taxon>Ochrophyta</taxon>
        <taxon>Bacillariophyta</taxon>
        <taxon>Coscinodiscophyceae</taxon>
        <taxon>Thalassiosirophycidae</taxon>
        <taxon>Thalassiosirales</taxon>
        <taxon>Thalassiosiraceae</taxon>
        <taxon>Thalassiosira</taxon>
    </lineage>
</organism>
<keyword evidence="2" id="KW-0732">Signal</keyword>
<reference evidence="3 4" key="1">
    <citation type="journal article" date="2004" name="Science">
        <title>The genome of the diatom Thalassiosira pseudonana: ecology, evolution, and metabolism.</title>
        <authorList>
            <person name="Armbrust E.V."/>
            <person name="Berges J.A."/>
            <person name="Bowler C."/>
            <person name="Green B.R."/>
            <person name="Martinez D."/>
            <person name="Putnam N.H."/>
            <person name="Zhou S."/>
            <person name="Allen A.E."/>
            <person name="Apt K.E."/>
            <person name="Bechner M."/>
            <person name="Brzezinski M.A."/>
            <person name="Chaal B.K."/>
            <person name="Chiovitti A."/>
            <person name="Davis A.K."/>
            <person name="Demarest M.S."/>
            <person name="Detter J.C."/>
            <person name="Glavina T."/>
            <person name="Goodstein D."/>
            <person name="Hadi M.Z."/>
            <person name="Hellsten U."/>
            <person name="Hildebrand M."/>
            <person name="Jenkins B.D."/>
            <person name="Jurka J."/>
            <person name="Kapitonov V.V."/>
            <person name="Kroger N."/>
            <person name="Lau W.W."/>
            <person name="Lane T.W."/>
            <person name="Larimer F.W."/>
            <person name="Lippmeier J.C."/>
            <person name="Lucas S."/>
            <person name="Medina M."/>
            <person name="Montsant A."/>
            <person name="Obornik M."/>
            <person name="Parker M.S."/>
            <person name="Palenik B."/>
            <person name="Pazour G.J."/>
            <person name="Richardson P.M."/>
            <person name="Rynearson T.A."/>
            <person name="Saito M.A."/>
            <person name="Schwartz D.C."/>
            <person name="Thamatrakoln K."/>
            <person name="Valentin K."/>
            <person name="Vardi A."/>
            <person name="Wilkerson F.P."/>
            <person name="Rokhsar D.S."/>
        </authorList>
    </citation>
    <scope>NUCLEOTIDE SEQUENCE [LARGE SCALE GENOMIC DNA]</scope>
    <source>
        <strain evidence="3 4">CCMP1335</strain>
    </source>
</reference>
<feature type="compositionally biased region" description="Low complexity" evidence="1">
    <location>
        <begin position="416"/>
        <end position="431"/>
    </location>
</feature>
<sequence length="463" mass="50739">MAFFLFPVVCNLLNTLVEVSDDEFDIINEQFTPGIGILYGTFVALTLDILYERQGKVQENASVEASLLSQVTQNVISLFRDEVNIAREATQIIADQVRIIVYRSRGSEMLNIMRSDPYARLLSLIDHYQRDRKEFTPHQEALIDGLRGEIPALMEARAKRLSDEASALPPTHFLVLLLLTALSLIGFTAATLTITDDNGQPPLESRMVFAGLSAVYVLFFNFCNDMNDPFDGVYQIKRSSAASYLLQIKWLVASQPFGGDIRFDTKAAFAPEFDGMEVLEIGKGAVKIEPESLVVKELKSDASPLIEESTSDDSGVETQPEKIGLATQMEASEVTETHAQEIDLTIVSFDGVAANEDPETNDDTPDQPQSSEEDVESVLDFLEADNQVKATPEASEVEAVIPEKNMMVASEDSKPTGTASSSQSESSTLSTGNAHNEKVAKYFQILSGFGDRKAASQTPPPTN</sequence>
<dbReference type="InParanoid" id="B8C5Y8"/>
<evidence type="ECO:0000256" key="1">
    <source>
        <dbReference type="SAM" id="MobiDB-lite"/>
    </source>
</evidence>
<dbReference type="KEGG" id="tps:THAPSDRAFT_6233"/>
<keyword evidence="4" id="KW-1185">Reference proteome</keyword>
<dbReference type="AlphaFoldDB" id="B8C5Y8"/>
<dbReference type="InterPro" id="IPR025333">
    <property type="entry name" value="DUF4239"/>
</dbReference>
<feature type="compositionally biased region" description="Acidic residues" evidence="1">
    <location>
        <begin position="356"/>
        <end position="377"/>
    </location>
</feature>
<name>B8C5Y8_THAPS</name>
<evidence type="ECO:0000313" key="3">
    <source>
        <dbReference type="EMBL" id="EED91590.1"/>
    </source>
</evidence>
<feature type="chain" id="PRO_5002869056" evidence="2">
    <location>
        <begin position="20"/>
        <end position="463"/>
    </location>
</feature>
<dbReference type="eggNOG" id="ENOG502T6NX">
    <property type="taxonomic scope" value="Eukaryota"/>
</dbReference>
<reference evidence="3 4" key="2">
    <citation type="journal article" date="2008" name="Nature">
        <title>The Phaeodactylum genome reveals the evolutionary history of diatom genomes.</title>
        <authorList>
            <person name="Bowler C."/>
            <person name="Allen A.E."/>
            <person name="Badger J.H."/>
            <person name="Grimwood J."/>
            <person name="Jabbari K."/>
            <person name="Kuo A."/>
            <person name="Maheswari U."/>
            <person name="Martens C."/>
            <person name="Maumus F."/>
            <person name="Otillar R.P."/>
            <person name="Rayko E."/>
            <person name="Salamov A."/>
            <person name="Vandepoele K."/>
            <person name="Beszteri B."/>
            <person name="Gruber A."/>
            <person name="Heijde M."/>
            <person name="Katinka M."/>
            <person name="Mock T."/>
            <person name="Valentin K."/>
            <person name="Verret F."/>
            <person name="Berges J.A."/>
            <person name="Brownlee C."/>
            <person name="Cadoret J.P."/>
            <person name="Chiovitti A."/>
            <person name="Choi C.J."/>
            <person name="Coesel S."/>
            <person name="De Martino A."/>
            <person name="Detter J.C."/>
            <person name="Durkin C."/>
            <person name="Falciatore A."/>
            <person name="Fournet J."/>
            <person name="Haruta M."/>
            <person name="Huysman M.J."/>
            <person name="Jenkins B.D."/>
            <person name="Jiroutova K."/>
            <person name="Jorgensen R.E."/>
            <person name="Joubert Y."/>
            <person name="Kaplan A."/>
            <person name="Kroger N."/>
            <person name="Kroth P.G."/>
            <person name="La Roche J."/>
            <person name="Lindquist E."/>
            <person name="Lommer M."/>
            <person name="Martin-Jezequel V."/>
            <person name="Lopez P.J."/>
            <person name="Lucas S."/>
            <person name="Mangogna M."/>
            <person name="McGinnis K."/>
            <person name="Medlin L.K."/>
            <person name="Montsant A."/>
            <person name="Oudot-Le Secq M.P."/>
            <person name="Napoli C."/>
            <person name="Obornik M."/>
            <person name="Parker M.S."/>
            <person name="Petit J.L."/>
            <person name="Porcel B.M."/>
            <person name="Poulsen N."/>
            <person name="Robison M."/>
            <person name="Rychlewski L."/>
            <person name="Rynearson T.A."/>
            <person name="Schmutz J."/>
            <person name="Shapiro H."/>
            <person name="Siaut M."/>
            <person name="Stanley M."/>
            <person name="Sussman M.R."/>
            <person name="Taylor A.R."/>
            <person name="Vardi A."/>
            <person name="von Dassow P."/>
            <person name="Vyverman W."/>
            <person name="Willis A."/>
            <person name="Wyrwicz L.S."/>
            <person name="Rokhsar D.S."/>
            <person name="Weissenbach J."/>
            <person name="Armbrust E.V."/>
            <person name="Green B.R."/>
            <person name="Van de Peer Y."/>
            <person name="Grigoriev I.V."/>
        </authorList>
    </citation>
    <scope>NUCLEOTIDE SEQUENCE [LARGE SCALE GENOMIC DNA]</scope>
    <source>
        <strain evidence="3 4">CCMP1335</strain>
    </source>
</reference>
<feature type="signal peptide" evidence="2">
    <location>
        <begin position="1"/>
        <end position="19"/>
    </location>
</feature>
<accession>B8C5Y8</accession>
<dbReference type="PaxDb" id="35128-Thaps6233"/>
<dbReference type="Pfam" id="PF14023">
    <property type="entry name" value="Bestrophin-like"/>
    <property type="match status" value="1"/>
</dbReference>
<dbReference type="EMBL" id="CM000643">
    <property type="protein sequence ID" value="EED91590.1"/>
    <property type="molecule type" value="Genomic_DNA"/>
</dbReference>
<evidence type="ECO:0000313" key="4">
    <source>
        <dbReference type="Proteomes" id="UP000001449"/>
    </source>
</evidence>
<gene>
    <name evidence="3" type="ORF">THAPSDRAFT_6233</name>
</gene>
<dbReference type="Proteomes" id="UP000001449">
    <property type="component" value="Chromosome 6"/>
</dbReference>
<proteinExistence type="predicted"/>
<evidence type="ECO:0000256" key="2">
    <source>
        <dbReference type="SAM" id="SignalP"/>
    </source>
</evidence>